<gene>
    <name evidence="14" type="ORF">DF3PB_2420005</name>
</gene>
<protein>
    <recommendedName>
        <fullName evidence="3">histidine kinase</fullName>
        <ecNumber evidence="3">2.7.13.3</ecNumber>
    </recommendedName>
</protein>
<evidence type="ECO:0000256" key="9">
    <source>
        <dbReference type="ARBA" id="ARBA00023012"/>
    </source>
</evidence>
<keyword evidence="9" id="KW-0902">Two-component regulatory system</keyword>
<sequence>MERVTSLLHLRSVLASASFRLTIACAGAFVLVVLVVFAVGGIATVLVLDRELKSQVEDEFADLKDVFATSGEAGLVRAIENRQRSVYTEGLSYRLSTFGNRLLAGKAFLPDFAETWTEFVPPGNDEDEVHASRAVRLSDDLWLAVAIDRESLKDSIDHLLTGAAWTLAIAPLLALLCGWMMSMMVLRRIDAVTRTTVRIREEGLQARVPLSGSGDEFDRLASNINAMLDSIEALTRNIEQVSAGVAHNLRSPLSRLRNTLERLRQETHEPKLLAVADGASAEVASILKTFDALLRIGQIDSGTRRAGFQPVDLSALVTDLIDTYEPVTSAAGKRLTAAIPPDIRIHGDAELLVQMIANLVENAVEHTPEHTNIAIGLAGQSQVSLTVADDGPGIPAEERRHVLERFYRLDRSLRSNGSGLGLSIVQAIAKLHGAQVILSDNRPGLHVEVRF</sequence>
<dbReference type="InterPro" id="IPR036097">
    <property type="entry name" value="HisK_dim/P_sf"/>
</dbReference>
<dbReference type="PRINTS" id="PR00344">
    <property type="entry name" value="BCTRLSENSOR"/>
</dbReference>
<dbReference type="InterPro" id="IPR004358">
    <property type="entry name" value="Sig_transdc_His_kin-like_C"/>
</dbReference>
<dbReference type="InterPro" id="IPR003594">
    <property type="entry name" value="HATPase_dom"/>
</dbReference>
<dbReference type="InterPro" id="IPR036890">
    <property type="entry name" value="HATPase_C_sf"/>
</dbReference>
<dbReference type="InterPro" id="IPR003661">
    <property type="entry name" value="HisK_dim/P_dom"/>
</dbReference>
<evidence type="ECO:0000256" key="4">
    <source>
        <dbReference type="ARBA" id="ARBA00022553"/>
    </source>
</evidence>
<dbReference type="PROSITE" id="PS50885">
    <property type="entry name" value="HAMP"/>
    <property type="match status" value="1"/>
</dbReference>
<dbReference type="Gene3D" id="3.30.565.10">
    <property type="entry name" value="Histidine kinase-like ATPase, C-terminal domain"/>
    <property type="match status" value="1"/>
</dbReference>
<dbReference type="GO" id="GO:0000155">
    <property type="term" value="F:phosphorelay sensor kinase activity"/>
    <property type="evidence" value="ECO:0007669"/>
    <property type="project" value="InterPro"/>
</dbReference>
<keyword evidence="10 11" id="KW-0472">Membrane</keyword>
<comment type="catalytic activity">
    <reaction evidence="1">
        <text>ATP + protein L-histidine = ADP + protein N-phospho-L-histidine.</text>
        <dbReference type="EC" id="2.7.13.3"/>
    </reaction>
</comment>
<dbReference type="CDD" id="cd06225">
    <property type="entry name" value="HAMP"/>
    <property type="match status" value="1"/>
</dbReference>
<dbReference type="EC" id="2.7.13.3" evidence="3"/>
<name>A0A380TCE5_9ZZZZ</name>
<evidence type="ECO:0000256" key="5">
    <source>
        <dbReference type="ARBA" id="ARBA00022679"/>
    </source>
</evidence>
<dbReference type="InterPro" id="IPR050428">
    <property type="entry name" value="TCS_sensor_his_kinase"/>
</dbReference>
<dbReference type="PANTHER" id="PTHR45436">
    <property type="entry name" value="SENSOR HISTIDINE KINASE YKOH"/>
    <property type="match status" value="1"/>
</dbReference>
<dbReference type="Pfam" id="PF00672">
    <property type="entry name" value="HAMP"/>
    <property type="match status" value="1"/>
</dbReference>
<dbReference type="Gene3D" id="6.10.340.10">
    <property type="match status" value="1"/>
</dbReference>
<keyword evidence="4" id="KW-0597">Phosphoprotein</keyword>
<feature type="domain" description="HAMP" evidence="13">
    <location>
        <begin position="183"/>
        <end position="236"/>
    </location>
</feature>
<dbReference type="SUPFAM" id="SSF158472">
    <property type="entry name" value="HAMP domain-like"/>
    <property type="match status" value="1"/>
</dbReference>
<evidence type="ECO:0000256" key="11">
    <source>
        <dbReference type="SAM" id="Phobius"/>
    </source>
</evidence>
<dbReference type="SMART" id="SM00304">
    <property type="entry name" value="HAMP"/>
    <property type="match status" value="1"/>
</dbReference>
<dbReference type="PROSITE" id="PS50109">
    <property type="entry name" value="HIS_KIN"/>
    <property type="match status" value="1"/>
</dbReference>
<evidence type="ECO:0000259" key="12">
    <source>
        <dbReference type="PROSITE" id="PS50109"/>
    </source>
</evidence>
<keyword evidence="5" id="KW-0808">Transferase</keyword>
<evidence type="ECO:0000256" key="10">
    <source>
        <dbReference type="ARBA" id="ARBA00023136"/>
    </source>
</evidence>
<dbReference type="InterPro" id="IPR003660">
    <property type="entry name" value="HAMP_dom"/>
</dbReference>
<organism evidence="14">
    <name type="scientific">metagenome</name>
    <dbReference type="NCBI Taxonomy" id="256318"/>
    <lineage>
        <taxon>unclassified sequences</taxon>
        <taxon>metagenomes</taxon>
    </lineage>
</organism>
<comment type="subcellular location">
    <subcellularLocation>
        <location evidence="2">Membrane</location>
    </subcellularLocation>
</comment>
<feature type="domain" description="Histidine kinase" evidence="12">
    <location>
        <begin position="244"/>
        <end position="451"/>
    </location>
</feature>
<dbReference type="Pfam" id="PF02518">
    <property type="entry name" value="HATPase_c"/>
    <property type="match status" value="1"/>
</dbReference>
<dbReference type="SMART" id="SM00388">
    <property type="entry name" value="HisKA"/>
    <property type="match status" value="1"/>
</dbReference>
<dbReference type="SUPFAM" id="SSF47384">
    <property type="entry name" value="Homodimeric domain of signal transducing histidine kinase"/>
    <property type="match status" value="1"/>
</dbReference>
<dbReference type="AlphaFoldDB" id="A0A380TCE5"/>
<keyword evidence="8 11" id="KW-1133">Transmembrane helix</keyword>
<accession>A0A380TCE5</accession>
<dbReference type="SMART" id="SM00387">
    <property type="entry name" value="HATPase_c"/>
    <property type="match status" value="1"/>
</dbReference>
<evidence type="ECO:0000313" key="14">
    <source>
        <dbReference type="EMBL" id="SUS06120.1"/>
    </source>
</evidence>
<feature type="transmembrane region" description="Helical" evidence="11">
    <location>
        <begin position="21"/>
        <end position="48"/>
    </location>
</feature>
<dbReference type="GO" id="GO:0005886">
    <property type="term" value="C:plasma membrane"/>
    <property type="evidence" value="ECO:0007669"/>
    <property type="project" value="TreeGrafter"/>
</dbReference>
<feature type="transmembrane region" description="Helical" evidence="11">
    <location>
        <begin position="163"/>
        <end position="186"/>
    </location>
</feature>
<reference evidence="14" key="1">
    <citation type="submission" date="2018-07" db="EMBL/GenBank/DDBJ databases">
        <authorList>
            <person name="Quirk P.G."/>
            <person name="Krulwich T.A."/>
        </authorList>
    </citation>
    <scope>NUCLEOTIDE SEQUENCE</scope>
</reference>
<dbReference type="InterPro" id="IPR005467">
    <property type="entry name" value="His_kinase_dom"/>
</dbReference>
<dbReference type="SUPFAM" id="SSF55874">
    <property type="entry name" value="ATPase domain of HSP90 chaperone/DNA topoisomerase II/histidine kinase"/>
    <property type="match status" value="1"/>
</dbReference>
<evidence type="ECO:0000256" key="8">
    <source>
        <dbReference type="ARBA" id="ARBA00022989"/>
    </source>
</evidence>
<evidence type="ECO:0000256" key="1">
    <source>
        <dbReference type="ARBA" id="ARBA00000085"/>
    </source>
</evidence>
<dbReference type="EMBL" id="UIDG01000160">
    <property type="protein sequence ID" value="SUS06120.1"/>
    <property type="molecule type" value="Genomic_DNA"/>
</dbReference>
<keyword evidence="6 11" id="KW-0812">Transmembrane</keyword>
<keyword evidence="7 14" id="KW-0418">Kinase</keyword>
<proteinExistence type="predicted"/>
<evidence type="ECO:0000259" key="13">
    <source>
        <dbReference type="PROSITE" id="PS50885"/>
    </source>
</evidence>
<dbReference type="PANTHER" id="PTHR45436:SF8">
    <property type="entry name" value="HISTIDINE KINASE"/>
    <property type="match status" value="1"/>
</dbReference>
<evidence type="ECO:0000256" key="3">
    <source>
        <dbReference type="ARBA" id="ARBA00012438"/>
    </source>
</evidence>
<evidence type="ECO:0000256" key="7">
    <source>
        <dbReference type="ARBA" id="ARBA00022777"/>
    </source>
</evidence>
<evidence type="ECO:0000256" key="2">
    <source>
        <dbReference type="ARBA" id="ARBA00004370"/>
    </source>
</evidence>
<evidence type="ECO:0000256" key="6">
    <source>
        <dbReference type="ARBA" id="ARBA00022692"/>
    </source>
</evidence>